<evidence type="ECO:0000259" key="1">
    <source>
        <dbReference type="Pfam" id="PF20750"/>
    </source>
</evidence>
<reference evidence="2 3" key="1">
    <citation type="journal article" date="2018" name="Sci. Data">
        <title>The draft genome sequence of cork oak.</title>
        <authorList>
            <person name="Ramos A.M."/>
            <person name="Usie A."/>
            <person name="Barbosa P."/>
            <person name="Barros P.M."/>
            <person name="Capote T."/>
            <person name="Chaves I."/>
            <person name="Simoes F."/>
            <person name="Abreu I."/>
            <person name="Carrasquinho I."/>
            <person name="Faro C."/>
            <person name="Guimaraes J.B."/>
            <person name="Mendonca D."/>
            <person name="Nobrega F."/>
            <person name="Rodrigues L."/>
            <person name="Saibo N.J.M."/>
            <person name="Varela M.C."/>
            <person name="Egas C."/>
            <person name="Matos J."/>
            <person name="Miguel C.M."/>
            <person name="Oliveira M.M."/>
            <person name="Ricardo C.P."/>
            <person name="Goncalves S."/>
        </authorList>
    </citation>
    <scope>NUCLEOTIDE SEQUENCE [LARGE SCALE GENOMIC DNA]</scope>
    <source>
        <strain evidence="3">cv. HL8</strain>
    </source>
</reference>
<dbReference type="AlphaFoldDB" id="A0AAW0KKF2"/>
<dbReference type="PANTHER" id="PTHR10682:SF10">
    <property type="entry name" value="POLYNUCLEOTIDE ADENYLYLTRANSFERASE"/>
    <property type="match status" value="1"/>
</dbReference>
<dbReference type="EMBL" id="PKMF04000305">
    <property type="protein sequence ID" value="KAK7838506.1"/>
    <property type="molecule type" value="Genomic_DNA"/>
</dbReference>
<accession>A0AAW0KKF2</accession>
<dbReference type="InterPro" id="IPR048840">
    <property type="entry name" value="PolA_pol_NTPase"/>
</dbReference>
<evidence type="ECO:0000313" key="3">
    <source>
        <dbReference type="Proteomes" id="UP000237347"/>
    </source>
</evidence>
<protein>
    <submittedName>
        <fullName evidence="2">Nuclear poly(A) polymerase 1</fullName>
    </submittedName>
</protein>
<dbReference type="InterPro" id="IPR043519">
    <property type="entry name" value="NT_sf"/>
</dbReference>
<proteinExistence type="predicted"/>
<dbReference type="Pfam" id="PF20750">
    <property type="entry name" value="PAP_NTPase"/>
    <property type="match status" value="1"/>
</dbReference>
<dbReference type="Proteomes" id="UP000237347">
    <property type="component" value="Unassembled WGS sequence"/>
</dbReference>
<sequence length="85" mass="9696">MAMPKLNQLLPPPPRIGMWEPISTAQPAELDMSRTRELQKFMENAGLYESGEESLKRQEVLGRLDQIVKAWVKKVTEAKGYNVII</sequence>
<comment type="caution">
    <text evidence="2">The sequence shown here is derived from an EMBL/GenBank/DDBJ whole genome shotgun (WGS) entry which is preliminary data.</text>
</comment>
<name>A0AAW0KKF2_QUESU</name>
<dbReference type="GO" id="GO:1990817">
    <property type="term" value="F:poly(A) RNA polymerase activity"/>
    <property type="evidence" value="ECO:0007669"/>
    <property type="project" value="TreeGrafter"/>
</dbReference>
<organism evidence="2 3">
    <name type="scientific">Quercus suber</name>
    <name type="common">Cork oak</name>
    <dbReference type="NCBI Taxonomy" id="58331"/>
    <lineage>
        <taxon>Eukaryota</taxon>
        <taxon>Viridiplantae</taxon>
        <taxon>Streptophyta</taxon>
        <taxon>Embryophyta</taxon>
        <taxon>Tracheophyta</taxon>
        <taxon>Spermatophyta</taxon>
        <taxon>Magnoliopsida</taxon>
        <taxon>eudicotyledons</taxon>
        <taxon>Gunneridae</taxon>
        <taxon>Pentapetalae</taxon>
        <taxon>rosids</taxon>
        <taxon>fabids</taxon>
        <taxon>Fagales</taxon>
        <taxon>Fagaceae</taxon>
        <taxon>Quercus</taxon>
    </lineage>
</organism>
<dbReference type="SUPFAM" id="SSF81301">
    <property type="entry name" value="Nucleotidyltransferase"/>
    <property type="match status" value="1"/>
</dbReference>
<keyword evidence="3" id="KW-1185">Reference proteome</keyword>
<gene>
    <name evidence="2" type="primary">PAPS1_2</name>
    <name evidence="2" type="ORF">CFP56_019583</name>
</gene>
<feature type="domain" description="Poly(A) polymerase nucleotidyltransferase" evidence="1">
    <location>
        <begin position="17"/>
        <end position="82"/>
    </location>
</feature>
<dbReference type="PANTHER" id="PTHR10682">
    <property type="entry name" value="POLY A POLYMERASE"/>
    <property type="match status" value="1"/>
</dbReference>
<dbReference type="GO" id="GO:0005634">
    <property type="term" value="C:nucleus"/>
    <property type="evidence" value="ECO:0007669"/>
    <property type="project" value="TreeGrafter"/>
</dbReference>
<evidence type="ECO:0000313" key="2">
    <source>
        <dbReference type="EMBL" id="KAK7838506.1"/>
    </source>
</evidence>